<keyword evidence="2" id="KW-1185">Reference proteome</keyword>
<protein>
    <submittedName>
        <fullName evidence="1">Uncharacterized protein</fullName>
    </submittedName>
</protein>
<proteinExistence type="predicted"/>
<evidence type="ECO:0000313" key="2">
    <source>
        <dbReference type="Proteomes" id="UP001178461"/>
    </source>
</evidence>
<dbReference type="Proteomes" id="UP001178461">
    <property type="component" value="Chromosome 5"/>
</dbReference>
<name>A0AA35P5P2_9SAUR</name>
<sequence>MAKWRPPDHVVVFQNGARITAHWSPKHPGKISPNSSVRYRCRLWILESRPGLRCKHGWLAPAVLEACRSDGRSDLKRQETYENKPPTIEKTQQFQLWLPAARTRVGGKEFPDSDFSSKR</sequence>
<reference evidence="1" key="1">
    <citation type="submission" date="2022-12" db="EMBL/GenBank/DDBJ databases">
        <authorList>
            <person name="Alioto T."/>
            <person name="Alioto T."/>
            <person name="Gomez Garrido J."/>
        </authorList>
    </citation>
    <scope>NUCLEOTIDE SEQUENCE</scope>
</reference>
<dbReference type="EMBL" id="OX395130">
    <property type="protein sequence ID" value="CAI5773845.1"/>
    <property type="molecule type" value="Genomic_DNA"/>
</dbReference>
<dbReference type="AlphaFoldDB" id="A0AA35P5P2"/>
<organism evidence="1 2">
    <name type="scientific">Podarcis lilfordi</name>
    <name type="common">Lilford's wall lizard</name>
    <dbReference type="NCBI Taxonomy" id="74358"/>
    <lineage>
        <taxon>Eukaryota</taxon>
        <taxon>Metazoa</taxon>
        <taxon>Chordata</taxon>
        <taxon>Craniata</taxon>
        <taxon>Vertebrata</taxon>
        <taxon>Euteleostomi</taxon>
        <taxon>Lepidosauria</taxon>
        <taxon>Squamata</taxon>
        <taxon>Bifurcata</taxon>
        <taxon>Unidentata</taxon>
        <taxon>Episquamata</taxon>
        <taxon>Laterata</taxon>
        <taxon>Lacertibaenia</taxon>
        <taxon>Lacertidae</taxon>
        <taxon>Podarcis</taxon>
    </lineage>
</organism>
<accession>A0AA35P5P2</accession>
<evidence type="ECO:0000313" key="1">
    <source>
        <dbReference type="EMBL" id="CAI5773845.1"/>
    </source>
</evidence>
<gene>
    <name evidence="1" type="ORF">PODLI_1B034605</name>
</gene>